<accession>A0A286UE48</accession>
<dbReference type="FunCoup" id="A0A286UE48">
    <property type="interactions" value="14"/>
</dbReference>
<evidence type="ECO:0000256" key="6">
    <source>
        <dbReference type="ARBA" id="ARBA00023163"/>
    </source>
</evidence>
<evidence type="ECO:0000256" key="5">
    <source>
        <dbReference type="ARBA" id="ARBA00023125"/>
    </source>
</evidence>
<feature type="compositionally biased region" description="Polar residues" evidence="8">
    <location>
        <begin position="712"/>
        <end position="729"/>
    </location>
</feature>
<evidence type="ECO:0000313" key="10">
    <source>
        <dbReference type="EMBL" id="PAV17847.1"/>
    </source>
</evidence>
<feature type="compositionally biased region" description="Polar residues" evidence="8">
    <location>
        <begin position="110"/>
        <end position="123"/>
    </location>
</feature>
<feature type="region of interest" description="Disordered" evidence="8">
    <location>
        <begin position="176"/>
        <end position="306"/>
    </location>
</feature>
<dbReference type="GO" id="GO:0003677">
    <property type="term" value="F:DNA binding"/>
    <property type="evidence" value="ECO:0007669"/>
    <property type="project" value="UniProtKB-KW"/>
</dbReference>
<evidence type="ECO:0000256" key="3">
    <source>
        <dbReference type="ARBA" id="ARBA00022833"/>
    </source>
</evidence>
<keyword evidence="4" id="KW-0805">Transcription regulation</keyword>
<dbReference type="CDD" id="cd12148">
    <property type="entry name" value="fungal_TF_MHR"/>
    <property type="match status" value="1"/>
</dbReference>
<dbReference type="GO" id="GO:0006351">
    <property type="term" value="P:DNA-templated transcription"/>
    <property type="evidence" value="ECO:0007669"/>
    <property type="project" value="InterPro"/>
</dbReference>
<proteinExistence type="predicted"/>
<dbReference type="Gene3D" id="4.10.240.10">
    <property type="entry name" value="Zn(2)-C6 fungal-type DNA-binding domain"/>
    <property type="match status" value="1"/>
</dbReference>
<feature type="domain" description="Zn(2)-C6 fungal-type" evidence="9">
    <location>
        <begin position="568"/>
        <end position="600"/>
    </location>
</feature>
<feature type="region of interest" description="Disordered" evidence="8">
    <location>
        <begin position="396"/>
        <end position="416"/>
    </location>
</feature>
<feature type="compositionally biased region" description="Low complexity" evidence="8">
    <location>
        <begin position="407"/>
        <end position="416"/>
    </location>
</feature>
<dbReference type="PROSITE" id="PS00463">
    <property type="entry name" value="ZN2_CY6_FUNGAL_1"/>
    <property type="match status" value="1"/>
</dbReference>
<dbReference type="InParanoid" id="A0A286UE48"/>
<feature type="region of interest" description="Disordered" evidence="8">
    <location>
        <begin position="93"/>
        <end position="139"/>
    </location>
</feature>
<evidence type="ECO:0000313" key="11">
    <source>
        <dbReference type="Proteomes" id="UP000217199"/>
    </source>
</evidence>
<feature type="region of interest" description="Disordered" evidence="8">
    <location>
        <begin position="770"/>
        <end position="831"/>
    </location>
</feature>
<keyword evidence="5" id="KW-0238">DNA-binding</keyword>
<dbReference type="GO" id="GO:0008270">
    <property type="term" value="F:zinc ion binding"/>
    <property type="evidence" value="ECO:0007669"/>
    <property type="project" value="InterPro"/>
</dbReference>
<feature type="compositionally biased region" description="Low complexity" evidence="8">
    <location>
        <begin position="294"/>
        <end position="306"/>
    </location>
</feature>
<dbReference type="Pfam" id="PF04082">
    <property type="entry name" value="Fungal_trans"/>
    <property type="match status" value="1"/>
</dbReference>
<dbReference type="GO" id="GO:0000981">
    <property type="term" value="F:DNA-binding transcription factor activity, RNA polymerase II-specific"/>
    <property type="evidence" value="ECO:0007669"/>
    <property type="project" value="InterPro"/>
</dbReference>
<dbReference type="EMBL" id="NBII01000006">
    <property type="protein sequence ID" value="PAV17847.1"/>
    <property type="molecule type" value="Genomic_DNA"/>
</dbReference>
<comment type="caution">
    <text evidence="10">The sequence shown here is derived from an EMBL/GenBank/DDBJ whole genome shotgun (WGS) entry which is preliminary data.</text>
</comment>
<name>A0A286UE48_9AGAM</name>
<evidence type="ECO:0000256" key="2">
    <source>
        <dbReference type="ARBA" id="ARBA00022723"/>
    </source>
</evidence>
<feature type="region of interest" description="Disordered" evidence="8">
    <location>
        <begin position="1669"/>
        <end position="1688"/>
    </location>
</feature>
<feature type="compositionally biased region" description="Polar residues" evidence="8">
    <location>
        <begin position="130"/>
        <end position="139"/>
    </location>
</feature>
<feature type="compositionally biased region" description="Basic and acidic residues" evidence="8">
    <location>
        <begin position="1021"/>
        <end position="1032"/>
    </location>
</feature>
<keyword evidence="2" id="KW-0479">Metal-binding</keyword>
<keyword evidence="7" id="KW-0539">Nucleus</keyword>
<feature type="compositionally biased region" description="Low complexity" evidence="8">
    <location>
        <begin position="222"/>
        <end position="277"/>
    </location>
</feature>
<dbReference type="Pfam" id="PF00172">
    <property type="entry name" value="Zn_clus"/>
    <property type="match status" value="1"/>
</dbReference>
<comment type="subcellular location">
    <subcellularLocation>
        <location evidence="1">Nucleus</location>
    </subcellularLocation>
</comment>
<feature type="region of interest" description="Disordered" evidence="8">
    <location>
        <begin position="1081"/>
        <end position="1139"/>
    </location>
</feature>
<dbReference type="InterPro" id="IPR001138">
    <property type="entry name" value="Zn2Cys6_DnaBD"/>
</dbReference>
<feature type="compositionally biased region" description="Basic and acidic residues" evidence="8">
    <location>
        <begin position="795"/>
        <end position="809"/>
    </location>
</feature>
<protein>
    <recommendedName>
        <fullName evidence="9">Zn(2)-C6 fungal-type domain-containing protein</fullName>
    </recommendedName>
</protein>
<feature type="compositionally biased region" description="Polar residues" evidence="8">
    <location>
        <begin position="207"/>
        <end position="221"/>
    </location>
</feature>
<feature type="region of interest" description="Disordered" evidence="8">
    <location>
        <begin position="346"/>
        <end position="372"/>
    </location>
</feature>
<feature type="compositionally biased region" description="Polar residues" evidence="8">
    <location>
        <begin position="278"/>
        <end position="293"/>
    </location>
</feature>
<dbReference type="Proteomes" id="UP000217199">
    <property type="component" value="Unassembled WGS sequence"/>
</dbReference>
<evidence type="ECO:0000256" key="1">
    <source>
        <dbReference type="ARBA" id="ARBA00004123"/>
    </source>
</evidence>
<gene>
    <name evidence="10" type="ORF">PNOK_0633300</name>
</gene>
<evidence type="ECO:0000256" key="8">
    <source>
        <dbReference type="SAM" id="MobiDB-lite"/>
    </source>
</evidence>
<keyword evidence="3" id="KW-0862">Zinc</keyword>
<feature type="region of interest" description="Disordered" evidence="8">
    <location>
        <begin position="1021"/>
        <end position="1056"/>
    </location>
</feature>
<feature type="region of interest" description="Disordered" evidence="8">
    <location>
        <begin position="1"/>
        <end position="45"/>
    </location>
</feature>
<feature type="compositionally biased region" description="Polar residues" evidence="8">
    <location>
        <begin position="770"/>
        <end position="794"/>
    </location>
</feature>
<keyword evidence="6" id="KW-0804">Transcription</keyword>
<reference evidence="10 11" key="1">
    <citation type="journal article" date="2017" name="Mol. Ecol.">
        <title>Comparative and population genomic landscape of Phellinus noxius: A hypervariable fungus causing root rot in trees.</title>
        <authorList>
            <person name="Chung C.L."/>
            <person name="Lee T.J."/>
            <person name="Akiba M."/>
            <person name="Lee H.H."/>
            <person name="Kuo T.H."/>
            <person name="Liu D."/>
            <person name="Ke H.M."/>
            <person name="Yokoi T."/>
            <person name="Roa M.B."/>
            <person name="Lu M.J."/>
            <person name="Chang Y.Y."/>
            <person name="Ann P.J."/>
            <person name="Tsai J.N."/>
            <person name="Chen C.Y."/>
            <person name="Tzean S.S."/>
            <person name="Ota Y."/>
            <person name="Hattori T."/>
            <person name="Sahashi N."/>
            <person name="Liou R.F."/>
            <person name="Kikuchi T."/>
            <person name="Tsai I.J."/>
        </authorList>
    </citation>
    <scope>NUCLEOTIDE SEQUENCE [LARGE SCALE GENOMIC DNA]</scope>
    <source>
        <strain evidence="10 11">FFPRI411160</strain>
    </source>
</reference>
<dbReference type="CDD" id="cd00067">
    <property type="entry name" value="GAL4"/>
    <property type="match status" value="1"/>
</dbReference>
<sequence>MCRLPFNDGRDDDESVKSIHNVALLGRNDNPEAGSNSVPTSAQSAEGLTNVLSTNMQTTGAGVGLAGITSPHSQSHLDKDRLESYSYAQIPLSQNTETTNSVERRDHSSVYPSLNNPGVQSSRHSVKGTAVSSGTNLPHRQYPTSTANFAALFPAPPSITSITNSRRSSYTGHHYQNQEYQPYIPSQESTRTRIPSHSASLYHPYSRPSTALDTSSGVRTHSSASSSIGSPAPSFSSKPSNNSQSRSRAVSASDFSSSSQSPLYSLPSLYSGSPAPSNYQSDSNSSNFDSGPNLSPAPGLTSTLPPLTSSTHLPWSSVIHASPLSAPPRPYKATSTGSIVSTAFNQQRSSAGSITPHPHLAPHQDTSYPFAFTPDQAEGEQELVLFSDIDERAQDSVRNRETSLHPSAAGSGASFSSYLQPSESAVRSSSGLTPGANVGKGTSSGSVGPYYIRDSTGRGVTGTNESSRLLAPFTQEELHHSALEHHKPINPSEFFRLSSQSSGRVASFNPNKMFNPSLEMDPRESGDEDDILGNLPHGSAVGLNYSSIGNMSDNKKDEKQVRRRSSKACDQCRKSKCKCERSAEGESCKNCAMLGTLCTFLGPSRKRGPPKGYIDAIESRLHQTEALVGIILSLANPERGLLDDDPKPDDRARSLIEDLRNNDPLAREIVERVDCGAYGTKGRRAGLSFSGNAKNPRAGSAASGDEGLGDISSGTVKDNNKNVGGSQVQGRPRKTGVGQESEPGILLSTHPSNEWQDAVVERLKVAARTRNTTNVSSPSNYIGSGPLTTQNSHESGGKDFRESQRRRVDGQSNNELSSHSPERNSYPQSANRQSIHALTNTSDILGPLTGMGGARYSPVNLPSSVRSSVDLTNNLGSVYGDTQSQADSSILEDDEHVEGEEGITDGVGQLSINEEAQVRFHGKASGLHILGQKIRPDGRNKGGIWRFPRARVWPPVAPNSSLHIARAQVVEAHDRAARARLPSREIQEHLLELYFSHVHPFLPILHKETFLADFRKMHDEKEPEAEAHEHPIAENSGSCEEGTDGSKTPDGRKNSSSRRIPTLLLFAIFSIAARYSTIPHGTTASPLQVTGEQSLSSNEPSFENEKGIPPKEGTVNISPPKPTATPPNDLEADSELPHPQSGLMWAAGDGFLMRAKQLLDMVYSNSRPSTCQALLLMGYREIGIGAMAQSWLYVGMAVRMAQDLGMHRSSDNWSSGEGPIFTPIEQQLRKRIWYACVIMDKYVSTYIGRPLSIFESDYDTTLPSCHEVEEIELWQPHNSLPNTVLSDPVEVGSTPLHPFAPVPGRIISCFNESARLSSILAMIVQAIYTVRNTPTRTSDAAQLERTLDKWYNELPDYLRYDSSVKSVTAPPPHVLTLHMQYWCAVLLLHRPFVPHYIAMRRKRNSSPESPVDQEVFSAAHKNFSLCVSAANHITSIVSIYQEHFCLKRCPVFLSYYIFTAGIMHLTTLATNANDPQASLGLSKCMDILKRMEVVWPSAGRAWELLHGAKDDLPDFDLPVTSSDRSRKRSAEEALDTVKLNDPVPPDSRVDQSQSVPIYPSTAIVNGHHYPPAMDVPQTQAAHPSSSLFPYNRWAPESTLGFSAGLTTSVLPQQYSLGFSDRIPAGIRRSSNGIVPNPDRYSEYWDYSMGHPSSMLESMYNITALSASNQNAQSNAHTSHHSHSHSQSYTNATPVYINNQYPGVFNHITPP</sequence>
<feature type="region of interest" description="Disordered" evidence="8">
    <location>
        <begin position="425"/>
        <end position="444"/>
    </location>
</feature>
<dbReference type="GO" id="GO:0005634">
    <property type="term" value="C:nucleus"/>
    <property type="evidence" value="ECO:0007669"/>
    <property type="project" value="UniProtKB-SubCell"/>
</dbReference>
<feature type="compositionally biased region" description="Polar residues" evidence="8">
    <location>
        <begin position="33"/>
        <end position="45"/>
    </location>
</feature>
<evidence type="ECO:0000259" key="9">
    <source>
        <dbReference type="PROSITE" id="PS50048"/>
    </source>
</evidence>
<dbReference type="PANTHER" id="PTHR31313">
    <property type="entry name" value="TY1 ENHANCER ACTIVATOR"/>
    <property type="match status" value="1"/>
</dbReference>
<dbReference type="STRING" id="2282107.A0A286UE48"/>
<evidence type="ECO:0000256" key="4">
    <source>
        <dbReference type="ARBA" id="ARBA00023015"/>
    </source>
</evidence>
<dbReference type="InterPro" id="IPR036864">
    <property type="entry name" value="Zn2-C6_fun-type_DNA-bd_sf"/>
</dbReference>
<dbReference type="PANTHER" id="PTHR31313:SF78">
    <property type="entry name" value="TRANSCRIPTION FACTOR DOMAIN-CONTAINING PROTEIN"/>
    <property type="match status" value="1"/>
</dbReference>
<feature type="compositionally biased region" description="Polar residues" evidence="8">
    <location>
        <begin position="810"/>
        <end position="831"/>
    </location>
</feature>
<feature type="region of interest" description="Disordered" evidence="8">
    <location>
        <begin position="685"/>
        <end position="753"/>
    </location>
</feature>
<feature type="compositionally biased region" description="Polar residues" evidence="8">
    <location>
        <begin position="1081"/>
        <end position="1101"/>
    </location>
</feature>
<feature type="compositionally biased region" description="Polar residues" evidence="8">
    <location>
        <begin position="176"/>
        <end position="199"/>
    </location>
</feature>
<dbReference type="SMART" id="SM00066">
    <property type="entry name" value="GAL4"/>
    <property type="match status" value="1"/>
</dbReference>
<dbReference type="SMART" id="SM00906">
    <property type="entry name" value="Fungal_trans"/>
    <property type="match status" value="1"/>
</dbReference>
<evidence type="ECO:0000256" key="7">
    <source>
        <dbReference type="ARBA" id="ARBA00023242"/>
    </source>
</evidence>
<keyword evidence="11" id="KW-1185">Reference proteome</keyword>
<feature type="region of interest" description="Disordered" evidence="8">
    <location>
        <begin position="506"/>
        <end position="536"/>
    </location>
</feature>
<dbReference type="InterPro" id="IPR007219">
    <property type="entry name" value="XnlR_reg_dom"/>
</dbReference>
<dbReference type="OrthoDB" id="2123952at2759"/>
<organism evidence="10 11">
    <name type="scientific">Pyrrhoderma noxium</name>
    <dbReference type="NCBI Taxonomy" id="2282107"/>
    <lineage>
        <taxon>Eukaryota</taxon>
        <taxon>Fungi</taxon>
        <taxon>Dikarya</taxon>
        <taxon>Basidiomycota</taxon>
        <taxon>Agaricomycotina</taxon>
        <taxon>Agaricomycetes</taxon>
        <taxon>Hymenochaetales</taxon>
        <taxon>Hymenochaetaceae</taxon>
        <taxon>Pyrrhoderma</taxon>
    </lineage>
</organism>
<dbReference type="PROSITE" id="PS50048">
    <property type="entry name" value="ZN2_CY6_FUNGAL_2"/>
    <property type="match status" value="1"/>
</dbReference>
<dbReference type="SUPFAM" id="SSF57701">
    <property type="entry name" value="Zn2/Cys6 DNA-binding domain"/>
    <property type="match status" value="1"/>
</dbReference>
<dbReference type="InterPro" id="IPR051615">
    <property type="entry name" value="Transcr_Regulatory_Elem"/>
</dbReference>